<dbReference type="PANTHER" id="PTHR43420">
    <property type="entry name" value="ACETYLTRANSFERASE"/>
    <property type="match status" value="1"/>
</dbReference>
<feature type="domain" description="N-acetyltransferase" evidence="3">
    <location>
        <begin position="25"/>
        <end position="172"/>
    </location>
</feature>
<gene>
    <name evidence="4" type="ORF">I6N95_12960</name>
</gene>
<organism evidence="4 5">
    <name type="scientific">Vagococcus allomyrinae</name>
    <dbReference type="NCBI Taxonomy" id="2794353"/>
    <lineage>
        <taxon>Bacteria</taxon>
        <taxon>Bacillati</taxon>
        <taxon>Bacillota</taxon>
        <taxon>Bacilli</taxon>
        <taxon>Lactobacillales</taxon>
        <taxon>Enterococcaceae</taxon>
        <taxon>Vagococcus</taxon>
    </lineage>
</organism>
<reference evidence="4" key="1">
    <citation type="submission" date="2020-12" db="EMBL/GenBank/DDBJ databases">
        <title>Vagococcus allomyrinae sp. nov. and Enterococcus lavae sp. nov., isolated from the larvae of Allomyrina dichotoma.</title>
        <authorList>
            <person name="Lee S.D."/>
        </authorList>
    </citation>
    <scope>NUCLEOTIDE SEQUENCE</scope>
    <source>
        <strain evidence="4">BWB3-3</strain>
    </source>
</reference>
<dbReference type="InterPro" id="IPR016181">
    <property type="entry name" value="Acyl_CoA_acyltransferase"/>
</dbReference>
<sequence>MTPSKRIMKLDLVAGTYKPADRQFQDITSVKITDLASLFSESFAGTVDDEQETLEEWCEEIRAFSLNKYGPFINDASFVVTHDDMPIAAITCSLFKNVPLITYIVTHPNFQRQSLGKELLNKLIASLKSLQYTTVYLVASNNNLPAISLYESMGFQSFDYNWDAVLNNSPLNLKTQ</sequence>
<evidence type="ECO:0000313" key="5">
    <source>
        <dbReference type="Proteomes" id="UP000674938"/>
    </source>
</evidence>
<dbReference type="PROSITE" id="PS51186">
    <property type="entry name" value="GNAT"/>
    <property type="match status" value="1"/>
</dbReference>
<comment type="caution">
    <text evidence="4">The sequence shown here is derived from an EMBL/GenBank/DDBJ whole genome shotgun (WGS) entry which is preliminary data.</text>
</comment>
<dbReference type="InterPro" id="IPR000182">
    <property type="entry name" value="GNAT_dom"/>
</dbReference>
<keyword evidence="1" id="KW-0808">Transferase</keyword>
<evidence type="ECO:0000256" key="1">
    <source>
        <dbReference type="ARBA" id="ARBA00022679"/>
    </source>
</evidence>
<dbReference type="SUPFAM" id="SSF55729">
    <property type="entry name" value="Acyl-CoA N-acyltransferases (Nat)"/>
    <property type="match status" value="1"/>
</dbReference>
<dbReference type="Proteomes" id="UP000674938">
    <property type="component" value="Unassembled WGS sequence"/>
</dbReference>
<dbReference type="InterPro" id="IPR050680">
    <property type="entry name" value="YpeA/RimI_acetyltransf"/>
</dbReference>
<dbReference type="CDD" id="cd04301">
    <property type="entry name" value="NAT_SF"/>
    <property type="match status" value="1"/>
</dbReference>
<dbReference type="GO" id="GO:0016747">
    <property type="term" value="F:acyltransferase activity, transferring groups other than amino-acyl groups"/>
    <property type="evidence" value="ECO:0007669"/>
    <property type="project" value="InterPro"/>
</dbReference>
<dbReference type="Gene3D" id="3.40.630.30">
    <property type="match status" value="1"/>
</dbReference>
<evidence type="ECO:0000256" key="2">
    <source>
        <dbReference type="ARBA" id="ARBA00023315"/>
    </source>
</evidence>
<evidence type="ECO:0000313" key="4">
    <source>
        <dbReference type="EMBL" id="MBP1041923.1"/>
    </source>
</evidence>
<dbReference type="RefSeq" id="WP_209528618.1">
    <property type="nucleotide sequence ID" value="NZ_JAEEGA010000008.1"/>
</dbReference>
<dbReference type="EMBL" id="JAEEGA010000008">
    <property type="protein sequence ID" value="MBP1041923.1"/>
    <property type="molecule type" value="Genomic_DNA"/>
</dbReference>
<name>A0A940SX19_9ENTE</name>
<keyword evidence="5" id="KW-1185">Reference proteome</keyword>
<dbReference type="PANTHER" id="PTHR43420:SF44">
    <property type="entry name" value="ACETYLTRANSFERASE YPEA"/>
    <property type="match status" value="1"/>
</dbReference>
<evidence type="ECO:0000259" key="3">
    <source>
        <dbReference type="PROSITE" id="PS51186"/>
    </source>
</evidence>
<keyword evidence="2" id="KW-0012">Acyltransferase</keyword>
<protein>
    <submittedName>
        <fullName evidence="4">GNAT family N-acetyltransferase</fullName>
    </submittedName>
</protein>
<dbReference type="AlphaFoldDB" id="A0A940SX19"/>
<accession>A0A940SX19</accession>
<proteinExistence type="predicted"/>
<dbReference type="Pfam" id="PF00583">
    <property type="entry name" value="Acetyltransf_1"/>
    <property type="match status" value="1"/>
</dbReference>